<dbReference type="Gene3D" id="2.120.10.30">
    <property type="entry name" value="TolB, C-terminal domain"/>
    <property type="match status" value="1"/>
</dbReference>
<evidence type="ECO:0000256" key="3">
    <source>
        <dbReference type="ARBA" id="ARBA00023180"/>
    </source>
</evidence>
<accession>A0A382C5U0</accession>
<dbReference type="PANTHER" id="PTHR10680">
    <property type="entry name" value="PEPTIDYL-GLYCINE ALPHA-AMIDATING MONOOXYGENASE"/>
    <property type="match status" value="1"/>
</dbReference>
<dbReference type="AlphaFoldDB" id="A0A382C5U0"/>
<evidence type="ECO:0000256" key="1">
    <source>
        <dbReference type="ARBA" id="ARBA00022729"/>
    </source>
</evidence>
<dbReference type="Pfam" id="PF01436">
    <property type="entry name" value="NHL"/>
    <property type="match status" value="1"/>
</dbReference>
<dbReference type="SUPFAM" id="SSF101898">
    <property type="entry name" value="NHL repeat"/>
    <property type="match status" value="1"/>
</dbReference>
<sequence length="339" mass="36562">MPQSVRFIVSLLVAITASVALVGGVIAQNSSPNPYLVDEGWASELPGREWGSTSAVFPARDGSGNIWVAERCGQNSCVGQDHLDSVFLFDPDGNILTSWGAGLIVWPHGIFVDHDDNVWIADARGDGARGHQVHKFTPEGQLLMSLGTAGVAGKGQNVFDQPNDVLVSPNGSVFVADGHPRDGNNRIVKFEGDGTYTKEWGETGSNPGQFRTPHALAMDSQGLLYVGDRSNRRIQIFDQEGNFIKDWFQFGRASGVFIDQHDMIYVADSESNSRSNEGYSRGIRIASVTDGRIIAFIPDPEPDPDNAGTTAAEGVAVDAMGNIYGAEVGPRQVVRYVKR</sequence>
<name>A0A382C5U0_9ZZZZ</name>
<organism evidence="4">
    <name type="scientific">marine metagenome</name>
    <dbReference type="NCBI Taxonomy" id="408172"/>
    <lineage>
        <taxon>unclassified sequences</taxon>
        <taxon>metagenomes</taxon>
        <taxon>ecological metagenomes</taxon>
    </lineage>
</organism>
<gene>
    <name evidence="4" type="ORF">METZ01_LOCUS174254</name>
</gene>
<proteinExistence type="predicted"/>
<dbReference type="PROSITE" id="PS51125">
    <property type="entry name" value="NHL"/>
    <property type="match status" value="2"/>
</dbReference>
<dbReference type="InterPro" id="IPR011042">
    <property type="entry name" value="6-blade_b-propeller_TolB-like"/>
</dbReference>
<keyword evidence="3" id="KW-0325">Glycoprotein</keyword>
<reference evidence="4" key="1">
    <citation type="submission" date="2018-05" db="EMBL/GenBank/DDBJ databases">
        <authorList>
            <person name="Lanie J.A."/>
            <person name="Ng W.-L."/>
            <person name="Kazmierczak K.M."/>
            <person name="Andrzejewski T.M."/>
            <person name="Davidsen T.M."/>
            <person name="Wayne K.J."/>
            <person name="Tettelin H."/>
            <person name="Glass J.I."/>
            <person name="Rusch D."/>
            <person name="Podicherti R."/>
            <person name="Tsui H.-C.T."/>
            <person name="Winkler M.E."/>
        </authorList>
    </citation>
    <scope>NUCLEOTIDE SEQUENCE</scope>
</reference>
<dbReference type="EMBL" id="UINC01032929">
    <property type="protein sequence ID" value="SVB21400.1"/>
    <property type="molecule type" value="Genomic_DNA"/>
</dbReference>
<evidence type="ECO:0008006" key="5">
    <source>
        <dbReference type="Google" id="ProtNLM"/>
    </source>
</evidence>
<dbReference type="PANTHER" id="PTHR10680:SF38">
    <property type="entry name" value="BLL1368 PROTEIN"/>
    <property type="match status" value="1"/>
</dbReference>
<keyword evidence="2" id="KW-0677">Repeat</keyword>
<dbReference type="InterPro" id="IPR001258">
    <property type="entry name" value="NHL_repeat"/>
</dbReference>
<protein>
    <recommendedName>
        <fullName evidence="5">Peptidylamidoglycolate lyase</fullName>
    </recommendedName>
</protein>
<evidence type="ECO:0000256" key="2">
    <source>
        <dbReference type="ARBA" id="ARBA00022737"/>
    </source>
</evidence>
<evidence type="ECO:0000313" key="4">
    <source>
        <dbReference type="EMBL" id="SVB21400.1"/>
    </source>
</evidence>
<keyword evidence="1" id="KW-0732">Signal</keyword>
<dbReference type="CDD" id="cd14958">
    <property type="entry name" value="NHL_PAL_like"/>
    <property type="match status" value="1"/>
</dbReference>